<proteinExistence type="predicted"/>
<keyword evidence="2" id="KW-1185">Reference proteome</keyword>
<reference evidence="1 2" key="1">
    <citation type="journal article" date="2006" name="Science">
        <title>Phytophthora genome sequences uncover evolutionary origins and mechanisms of pathogenesis.</title>
        <authorList>
            <person name="Tyler B.M."/>
            <person name="Tripathy S."/>
            <person name="Zhang X."/>
            <person name="Dehal P."/>
            <person name="Jiang R.H."/>
            <person name="Aerts A."/>
            <person name="Arredondo F.D."/>
            <person name="Baxter L."/>
            <person name="Bensasson D."/>
            <person name="Beynon J.L."/>
            <person name="Chapman J."/>
            <person name="Damasceno C.M."/>
            <person name="Dorrance A.E."/>
            <person name="Dou D."/>
            <person name="Dickerman A.W."/>
            <person name="Dubchak I.L."/>
            <person name="Garbelotto M."/>
            <person name="Gijzen M."/>
            <person name="Gordon S.G."/>
            <person name="Govers F."/>
            <person name="Grunwald N.J."/>
            <person name="Huang W."/>
            <person name="Ivors K.L."/>
            <person name="Jones R.W."/>
            <person name="Kamoun S."/>
            <person name="Krampis K."/>
            <person name="Lamour K.H."/>
            <person name="Lee M.K."/>
            <person name="McDonald W.H."/>
            <person name="Medina M."/>
            <person name="Meijer H.J."/>
            <person name="Nordberg E.K."/>
            <person name="Maclean D.J."/>
            <person name="Ospina-Giraldo M.D."/>
            <person name="Morris P.F."/>
            <person name="Phuntumart V."/>
            <person name="Putnam N.H."/>
            <person name="Rash S."/>
            <person name="Rose J.K."/>
            <person name="Sakihama Y."/>
            <person name="Salamov A.A."/>
            <person name="Savidor A."/>
            <person name="Scheuring C.F."/>
            <person name="Smith B.M."/>
            <person name="Sobral B.W."/>
            <person name="Terry A."/>
            <person name="Torto-Alalibo T.A."/>
            <person name="Win J."/>
            <person name="Xu Z."/>
            <person name="Zhang H."/>
            <person name="Grigoriev I.V."/>
            <person name="Rokhsar D.S."/>
            <person name="Boore J.L."/>
        </authorList>
    </citation>
    <scope>NUCLEOTIDE SEQUENCE [LARGE SCALE GENOMIC DNA]</scope>
    <source>
        <strain evidence="1 2">P6497</strain>
    </source>
</reference>
<dbReference type="InParanoid" id="G4YZE4"/>
<evidence type="ECO:0000313" key="2">
    <source>
        <dbReference type="Proteomes" id="UP000002640"/>
    </source>
</evidence>
<sequence length="172" mass="18365">ERSGYRVYAAHKDGQLALSFDPAGVGFLNAYPSGKTLLSTTSDGDGLLFDTNSGGILRQWNAQGSLRDGSCQPVNYLGKEPDGSLLCRLSEHLAIREQVWHNPISLRIYFSGAPEIRHVFVNSANRAEPSNKDACDQVFGKASSTAKAAKAKPPPIAHVDLVSSIRAAVAGL</sequence>
<dbReference type="RefSeq" id="XP_009519907.1">
    <property type="nucleotide sequence ID" value="XM_009521612.1"/>
</dbReference>
<dbReference type="OMA" id="IREQVWH"/>
<name>G4YZE4_PHYSP</name>
<feature type="non-terminal residue" evidence="1">
    <location>
        <position position="172"/>
    </location>
</feature>
<gene>
    <name evidence="1" type="ORF">PHYSODRAFT_452464</name>
</gene>
<feature type="non-terminal residue" evidence="1">
    <location>
        <position position="1"/>
    </location>
</feature>
<organism evidence="1 2">
    <name type="scientific">Phytophthora sojae (strain P6497)</name>
    <name type="common">Soybean stem and root rot agent</name>
    <name type="synonym">Phytophthora megasperma f. sp. glycines</name>
    <dbReference type="NCBI Taxonomy" id="1094619"/>
    <lineage>
        <taxon>Eukaryota</taxon>
        <taxon>Sar</taxon>
        <taxon>Stramenopiles</taxon>
        <taxon>Oomycota</taxon>
        <taxon>Peronosporomycetes</taxon>
        <taxon>Peronosporales</taxon>
        <taxon>Peronosporaceae</taxon>
        <taxon>Phytophthora</taxon>
    </lineage>
</organism>
<dbReference type="KEGG" id="psoj:PHYSODRAFT_452464"/>
<protein>
    <recommendedName>
        <fullName evidence="3">FAM194 C-terminal domain-containing protein</fullName>
    </recommendedName>
</protein>
<evidence type="ECO:0008006" key="3">
    <source>
        <dbReference type="Google" id="ProtNLM"/>
    </source>
</evidence>
<dbReference type="EMBL" id="JH159152">
    <property type="protein sequence ID" value="EGZ24619.1"/>
    <property type="molecule type" value="Genomic_DNA"/>
</dbReference>
<dbReference type="GeneID" id="20652987"/>
<dbReference type="AlphaFoldDB" id="G4YZE4"/>
<evidence type="ECO:0000313" key="1">
    <source>
        <dbReference type="EMBL" id="EGZ24619.1"/>
    </source>
</evidence>
<dbReference type="SMR" id="G4YZE4"/>
<dbReference type="Proteomes" id="UP000002640">
    <property type="component" value="Unassembled WGS sequence"/>
</dbReference>
<accession>G4YZE4</accession>